<protein>
    <submittedName>
        <fullName evidence="1">Uncharacterized protein</fullName>
    </submittedName>
</protein>
<evidence type="ECO:0000313" key="1">
    <source>
        <dbReference type="EMBL" id="GIM66946.1"/>
    </source>
</evidence>
<accession>A0A919VRQ4</accession>
<reference evidence="1" key="1">
    <citation type="submission" date="2021-03" db="EMBL/GenBank/DDBJ databases">
        <title>Whole genome shotgun sequence of Actinoplanes auranticolor NBRC 12245.</title>
        <authorList>
            <person name="Komaki H."/>
            <person name="Tamura T."/>
        </authorList>
    </citation>
    <scope>NUCLEOTIDE SEQUENCE</scope>
    <source>
        <strain evidence="1">NBRC 12245</strain>
    </source>
</reference>
<keyword evidence="2" id="KW-1185">Reference proteome</keyword>
<dbReference type="Proteomes" id="UP000681340">
    <property type="component" value="Unassembled WGS sequence"/>
</dbReference>
<proteinExistence type="predicted"/>
<gene>
    <name evidence="1" type="ORF">Aau02nite_25230</name>
</gene>
<dbReference type="AlphaFoldDB" id="A0A919VRQ4"/>
<evidence type="ECO:0000313" key="2">
    <source>
        <dbReference type="Proteomes" id="UP000681340"/>
    </source>
</evidence>
<sequence>MVWRAGVDLSRLLAVSLTGSDKMRVTSRGQDAVRILLIISASATPIPPPAGDPALADVVAVLESQVLLQKLDFWVRNPDFLADELLNEYERGGGAEFLELAGDILASDEPEVRRYPMVRYLFGAFEPLDDALAVLRSAHLVVPRKRASAAGRIQRHDYYLTRAGRSAADQIVHEVPEFTYFVDRTRLVARLADGHGGSRLKARQYQQDEYRDAVIGDRIATIAPRVQERWRRCADGRRPPAAPAA</sequence>
<name>A0A919VRQ4_9ACTN</name>
<dbReference type="EMBL" id="BOQL01000021">
    <property type="protein sequence ID" value="GIM66946.1"/>
    <property type="molecule type" value="Genomic_DNA"/>
</dbReference>
<organism evidence="1 2">
    <name type="scientific">Actinoplanes auranticolor</name>
    <dbReference type="NCBI Taxonomy" id="47988"/>
    <lineage>
        <taxon>Bacteria</taxon>
        <taxon>Bacillati</taxon>
        <taxon>Actinomycetota</taxon>
        <taxon>Actinomycetes</taxon>
        <taxon>Micromonosporales</taxon>
        <taxon>Micromonosporaceae</taxon>
        <taxon>Actinoplanes</taxon>
    </lineage>
</organism>
<comment type="caution">
    <text evidence="1">The sequence shown here is derived from an EMBL/GenBank/DDBJ whole genome shotgun (WGS) entry which is preliminary data.</text>
</comment>